<protein>
    <submittedName>
        <fullName evidence="1">Uncharacterized protein</fullName>
    </submittedName>
</protein>
<keyword evidence="2" id="KW-1185">Reference proteome</keyword>
<evidence type="ECO:0000313" key="2">
    <source>
        <dbReference type="Proteomes" id="UP001241926"/>
    </source>
</evidence>
<proteinExistence type="predicted"/>
<evidence type="ECO:0000313" key="1">
    <source>
        <dbReference type="EMBL" id="MDL2079385.1"/>
    </source>
</evidence>
<organism evidence="1 2">
    <name type="scientific">Streptomyces fuscus</name>
    <dbReference type="NCBI Taxonomy" id="3048495"/>
    <lineage>
        <taxon>Bacteria</taxon>
        <taxon>Bacillati</taxon>
        <taxon>Actinomycetota</taxon>
        <taxon>Actinomycetes</taxon>
        <taxon>Kitasatosporales</taxon>
        <taxon>Streptomycetaceae</taxon>
        <taxon>Streptomyces</taxon>
    </lineage>
</organism>
<dbReference type="Proteomes" id="UP001241926">
    <property type="component" value="Unassembled WGS sequence"/>
</dbReference>
<sequence length="93" mass="10846">MPEHTPLMRREECDKLELRLQHALSGFVEQPRAAVEEADLVLEEVSGRVTEALAQRRRTLRGSWQDDESATDTEQLRLALKDYRELADRLMRI</sequence>
<name>A0ABT7J3N7_9ACTN</name>
<reference evidence="1 2" key="1">
    <citation type="submission" date="2023-05" db="EMBL/GenBank/DDBJ databases">
        <title>Streptomyces fuscus sp. nov., a brown-black pigment producing actinomyces isolated from dry sand of Sea duck farm.</title>
        <authorList>
            <person name="Xie J."/>
            <person name="Shen N."/>
        </authorList>
    </citation>
    <scope>NUCLEOTIDE SEQUENCE [LARGE SCALE GENOMIC DNA]</scope>
    <source>
        <strain evidence="1 2">GXMU-J15</strain>
    </source>
</reference>
<dbReference type="EMBL" id="JASJUS010000023">
    <property type="protein sequence ID" value="MDL2079385.1"/>
    <property type="molecule type" value="Genomic_DNA"/>
</dbReference>
<gene>
    <name evidence="1" type="ORF">QNN03_23370</name>
</gene>
<accession>A0ABT7J3N7</accession>
<comment type="caution">
    <text evidence="1">The sequence shown here is derived from an EMBL/GenBank/DDBJ whole genome shotgun (WGS) entry which is preliminary data.</text>
</comment>